<dbReference type="InterPro" id="IPR016169">
    <property type="entry name" value="FAD-bd_PCMH_sub2"/>
</dbReference>
<dbReference type="PROSITE" id="PS51387">
    <property type="entry name" value="FAD_PCMH"/>
    <property type="match status" value="1"/>
</dbReference>
<evidence type="ECO:0000256" key="1">
    <source>
        <dbReference type="ARBA" id="ARBA00005466"/>
    </source>
</evidence>
<dbReference type="GO" id="GO:0071949">
    <property type="term" value="F:FAD binding"/>
    <property type="evidence" value="ECO:0007669"/>
    <property type="project" value="InterPro"/>
</dbReference>
<dbReference type="RefSeq" id="XP_062720864.1">
    <property type="nucleotide sequence ID" value="XM_062870367.1"/>
</dbReference>
<evidence type="ECO:0000256" key="3">
    <source>
        <dbReference type="ARBA" id="ARBA00022827"/>
    </source>
</evidence>
<organism evidence="6 7">
    <name type="scientific">Chaetomium strumarium</name>
    <dbReference type="NCBI Taxonomy" id="1170767"/>
    <lineage>
        <taxon>Eukaryota</taxon>
        <taxon>Fungi</taxon>
        <taxon>Dikarya</taxon>
        <taxon>Ascomycota</taxon>
        <taxon>Pezizomycotina</taxon>
        <taxon>Sordariomycetes</taxon>
        <taxon>Sordariomycetidae</taxon>
        <taxon>Sordariales</taxon>
        <taxon>Chaetomiaceae</taxon>
        <taxon>Chaetomium</taxon>
    </lineage>
</organism>
<reference evidence="6" key="2">
    <citation type="submission" date="2023-06" db="EMBL/GenBank/DDBJ databases">
        <authorList>
            <consortium name="Lawrence Berkeley National Laboratory"/>
            <person name="Mondo S.J."/>
            <person name="Hensen N."/>
            <person name="Bonometti L."/>
            <person name="Westerberg I."/>
            <person name="Brannstrom I.O."/>
            <person name="Guillou S."/>
            <person name="Cros-Aarteil S."/>
            <person name="Calhoun S."/>
            <person name="Haridas S."/>
            <person name="Kuo A."/>
            <person name="Pangilinan J."/>
            <person name="Riley R."/>
            <person name="Labutti K."/>
            <person name="Andreopoulos B."/>
            <person name="Lipzen A."/>
            <person name="Chen C."/>
            <person name="Yanf M."/>
            <person name="Daum C."/>
            <person name="Ng V."/>
            <person name="Clum A."/>
            <person name="Steindorff A."/>
            <person name="Ohm R."/>
            <person name="Martin F."/>
            <person name="Silar P."/>
            <person name="Natvig D."/>
            <person name="Lalanne C."/>
            <person name="Gautier V."/>
            <person name="Ament-Velasquez S.L."/>
            <person name="Kruys A."/>
            <person name="Hutchinson M.I."/>
            <person name="Powell A.J."/>
            <person name="Barry K."/>
            <person name="Miller A.N."/>
            <person name="Grigoriev I.V."/>
            <person name="Debuchy R."/>
            <person name="Gladieux P."/>
            <person name="Thoren M.H."/>
            <person name="Johannesson H."/>
        </authorList>
    </citation>
    <scope>NUCLEOTIDE SEQUENCE</scope>
    <source>
        <strain evidence="6">CBS 333.67</strain>
    </source>
</reference>
<keyword evidence="7" id="KW-1185">Reference proteome</keyword>
<dbReference type="AlphaFoldDB" id="A0AAJ0GS28"/>
<dbReference type="PANTHER" id="PTHR42973">
    <property type="entry name" value="BINDING OXIDOREDUCTASE, PUTATIVE (AFU_ORTHOLOGUE AFUA_1G17690)-RELATED"/>
    <property type="match status" value="1"/>
</dbReference>
<dbReference type="GeneID" id="87889196"/>
<keyword evidence="3" id="KW-0274">FAD</keyword>
<dbReference type="Pfam" id="PF01565">
    <property type="entry name" value="FAD_binding_4"/>
    <property type="match status" value="1"/>
</dbReference>
<dbReference type="Proteomes" id="UP001273166">
    <property type="component" value="Unassembled WGS sequence"/>
</dbReference>
<keyword evidence="2" id="KW-0285">Flavoprotein</keyword>
<reference evidence="6" key="1">
    <citation type="journal article" date="2023" name="Mol. Phylogenet. Evol.">
        <title>Genome-scale phylogeny and comparative genomics of the fungal order Sordariales.</title>
        <authorList>
            <person name="Hensen N."/>
            <person name="Bonometti L."/>
            <person name="Westerberg I."/>
            <person name="Brannstrom I.O."/>
            <person name="Guillou S."/>
            <person name="Cros-Aarteil S."/>
            <person name="Calhoun S."/>
            <person name="Haridas S."/>
            <person name="Kuo A."/>
            <person name="Mondo S."/>
            <person name="Pangilinan J."/>
            <person name="Riley R."/>
            <person name="LaButti K."/>
            <person name="Andreopoulos B."/>
            <person name="Lipzen A."/>
            <person name="Chen C."/>
            <person name="Yan M."/>
            <person name="Daum C."/>
            <person name="Ng V."/>
            <person name="Clum A."/>
            <person name="Steindorff A."/>
            <person name="Ohm R.A."/>
            <person name="Martin F."/>
            <person name="Silar P."/>
            <person name="Natvig D.O."/>
            <person name="Lalanne C."/>
            <person name="Gautier V."/>
            <person name="Ament-Velasquez S.L."/>
            <person name="Kruys A."/>
            <person name="Hutchinson M.I."/>
            <person name="Powell A.J."/>
            <person name="Barry K."/>
            <person name="Miller A.N."/>
            <person name="Grigoriev I.V."/>
            <person name="Debuchy R."/>
            <person name="Gladieux P."/>
            <person name="Hiltunen Thoren M."/>
            <person name="Johannesson H."/>
        </authorList>
    </citation>
    <scope>NUCLEOTIDE SEQUENCE</scope>
    <source>
        <strain evidence="6">CBS 333.67</strain>
    </source>
</reference>
<dbReference type="InterPro" id="IPR050416">
    <property type="entry name" value="FAD-linked_Oxidoreductase"/>
</dbReference>
<accession>A0AAJ0GS28</accession>
<proteinExistence type="inferred from homology"/>
<dbReference type="Gene3D" id="3.30.465.10">
    <property type="match status" value="1"/>
</dbReference>
<evidence type="ECO:0000313" key="6">
    <source>
        <dbReference type="EMBL" id="KAK3305084.1"/>
    </source>
</evidence>
<evidence type="ECO:0000313" key="7">
    <source>
        <dbReference type="Proteomes" id="UP001273166"/>
    </source>
</evidence>
<evidence type="ECO:0000259" key="5">
    <source>
        <dbReference type="PROSITE" id="PS51387"/>
    </source>
</evidence>
<dbReference type="EMBL" id="JAUDZG010000004">
    <property type="protein sequence ID" value="KAK3305084.1"/>
    <property type="molecule type" value="Genomic_DNA"/>
</dbReference>
<keyword evidence="4" id="KW-0560">Oxidoreductase</keyword>
<dbReference type="GO" id="GO:0016491">
    <property type="term" value="F:oxidoreductase activity"/>
    <property type="evidence" value="ECO:0007669"/>
    <property type="project" value="UniProtKB-KW"/>
</dbReference>
<comment type="similarity">
    <text evidence="1">Belongs to the oxygen-dependent FAD-linked oxidoreductase family.</text>
</comment>
<sequence>MVHLDRWSKTSILSPSCIFLPSYVEDVSAAVKALSAGNCQFAIKSGGHNPTPGANDINDGVSIDLRYLNQTTLAPDRSFVSLGAGGNWVNAYHAFANHGVGFPGGLCGTTGVGGVTIGGGQSPFSAKVGWAVDNVLNFQLVLADGKIVNANATHNSDLFRAQKGGGSNFGVVTRIDMAAFDHSNQLWGGEIVVQATPATTQTALEATSNYTRQNNANVDAMLQTAFFYYSNGTAVIDFVLAATDNATNPEIFHPFTGMSPQMASTVSSRTLTSFVREIIPTQPRGYRNLWATVTFKNNLATLQTVQRITDHIYIEAGATVPDMDWILLYSPQPKAIDLHGLRNGGNVLGRQHTRDDQIVACISPRWLDAAYDRDMYALAAKWVGMVTKATRLLGTHEEFLYLNLAAQFQDPIRAYGEDNVRFIRHVAEKYDPAGVFQRLAPGGFKISRVGGFRPQTVPGRAV</sequence>
<name>A0AAJ0GS28_9PEZI</name>
<protein>
    <submittedName>
        <fullName evidence="6">6-hydroxy-D-nicotine oxidase</fullName>
    </submittedName>
</protein>
<evidence type="ECO:0000256" key="2">
    <source>
        <dbReference type="ARBA" id="ARBA00022630"/>
    </source>
</evidence>
<gene>
    <name evidence="6" type="ORF">B0T15DRAFT_554907</name>
</gene>
<dbReference type="InterPro" id="IPR006094">
    <property type="entry name" value="Oxid_FAD_bind_N"/>
</dbReference>
<dbReference type="InterPro" id="IPR016166">
    <property type="entry name" value="FAD-bd_PCMH"/>
</dbReference>
<dbReference type="SUPFAM" id="SSF56176">
    <property type="entry name" value="FAD-binding/transporter-associated domain-like"/>
    <property type="match status" value="1"/>
</dbReference>
<comment type="caution">
    <text evidence="6">The sequence shown here is derived from an EMBL/GenBank/DDBJ whole genome shotgun (WGS) entry which is preliminary data.</text>
</comment>
<feature type="domain" description="FAD-binding PCMH-type" evidence="5">
    <location>
        <begin position="11"/>
        <end position="182"/>
    </location>
</feature>
<dbReference type="PANTHER" id="PTHR42973:SF54">
    <property type="entry name" value="FAD-BINDING PCMH-TYPE DOMAIN-CONTAINING PROTEIN"/>
    <property type="match status" value="1"/>
</dbReference>
<evidence type="ECO:0000256" key="4">
    <source>
        <dbReference type="ARBA" id="ARBA00023002"/>
    </source>
</evidence>
<dbReference type="InterPro" id="IPR036318">
    <property type="entry name" value="FAD-bd_PCMH-like_sf"/>
</dbReference>